<feature type="transmembrane region" description="Helical" evidence="6">
    <location>
        <begin position="274"/>
        <end position="294"/>
    </location>
</feature>
<reference evidence="7 8" key="1">
    <citation type="submission" date="2011-11" db="EMBL/GenBank/DDBJ databases">
        <title>Complete sequence of Spirochaeta sp. grapes.</title>
        <authorList>
            <consortium name="US DOE Joint Genome Institute"/>
            <person name="Lucas S."/>
            <person name="Han J."/>
            <person name="Lapidus A."/>
            <person name="Cheng J.-F."/>
            <person name="Goodwin L."/>
            <person name="Pitluck S."/>
            <person name="Peters L."/>
            <person name="Ovchinnikova G."/>
            <person name="Munk A.C."/>
            <person name="Detter J.C."/>
            <person name="Han C."/>
            <person name="Tapia R."/>
            <person name="Land M."/>
            <person name="Hauser L."/>
            <person name="Kyrpides N."/>
            <person name="Ivanova N."/>
            <person name="Pagani I."/>
            <person name="Ritalahtilisa K."/>
            <person name="Loeffler F."/>
            <person name="Woyke T."/>
        </authorList>
    </citation>
    <scope>NUCLEOTIDE SEQUENCE [LARGE SCALE GENOMIC DNA]</scope>
    <source>
        <strain evidence="8">ATCC BAA-1885 / DSM 22778 / Grapes</strain>
    </source>
</reference>
<keyword evidence="5 6" id="KW-0472">Membrane</keyword>
<keyword evidence="4 6" id="KW-1133">Transmembrane helix</keyword>
<dbReference type="GO" id="GO:0022857">
    <property type="term" value="F:transmembrane transporter activity"/>
    <property type="evidence" value="ECO:0007669"/>
    <property type="project" value="InterPro"/>
</dbReference>
<feature type="transmembrane region" description="Helical" evidence="6">
    <location>
        <begin position="91"/>
        <end position="109"/>
    </location>
</feature>
<feature type="transmembrane region" description="Helical" evidence="6">
    <location>
        <begin position="229"/>
        <end position="253"/>
    </location>
</feature>
<sequence length="309" mass="33038">MNNDFIISLLSGTLRTSTPIILAALGQVYTQKAGIMDLSVEGTMIIGCLVGFMTAFFTQNLIVGMLCAGIAGMAIGAFMAYLSITVKANQVIAGTALTMFGTGFASYLYRVVFGVRKLPPVVQNFAPVNFGKLGEIPFVGPVFFSHNGTFYFALILVLVTWFVMEKTVFGLQVKAVGEYPSAADAKGIKVGLIRYSSVILGGLYSGLAGATMSLGYMNTYTDHMIAGRGFIAIAVVVFARWLPVRVLLAALLFGCANTLQMRLQSIGVAVPSQLLQALPYILTVLVLLGVSKYVNFPGGFGIPYSRNEK</sequence>
<dbReference type="EMBL" id="CP003155">
    <property type="protein sequence ID" value="AEV29571.1"/>
    <property type="molecule type" value="Genomic_DNA"/>
</dbReference>
<keyword evidence="2" id="KW-1003">Cell membrane</keyword>
<dbReference type="OrthoDB" id="368246at2"/>
<protein>
    <submittedName>
        <fullName evidence="7">Putative ABC-type transport system, permease component</fullName>
    </submittedName>
</protein>
<proteinExistence type="predicted"/>
<evidence type="ECO:0000256" key="5">
    <source>
        <dbReference type="ARBA" id="ARBA00023136"/>
    </source>
</evidence>
<dbReference type="eggNOG" id="COG1079">
    <property type="taxonomic scope" value="Bacteria"/>
</dbReference>
<evidence type="ECO:0000256" key="3">
    <source>
        <dbReference type="ARBA" id="ARBA00022692"/>
    </source>
</evidence>
<dbReference type="HOGENOM" id="CLU_040769_1_1_12"/>
<evidence type="ECO:0000313" key="7">
    <source>
        <dbReference type="EMBL" id="AEV29571.1"/>
    </source>
</evidence>
<dbReference type="STRING" id="158190.SpiGrapes_1775"/>
<name>G8QXK8_SPHPG</name>
<comment type="subcellular location">
    <subcellularLocation>
        <location evidence="1">Cell membrane</location>
        <topology evidence="1">Multi-pass membrane protein</topology>
    </subcellularLocation>
</comment>
<accession>G8QXK8</accession>
<dbReference type="KEGG" id="sgp:SpiGrapes_1775"/>
<dbReference type="Proteomes" id="UP000005632">
    <property type="component" value="Chromosome"/>
</dbReference>
<dbReference type="GO" id="GO:0005886">
    <property type="term" value="C:plasma membrane"/>
    <property type="evidence" value="ECO:0007669"/>
    <property type="project" value="UniProtKB-SubCell"/>
</dbReference>
<evidence type="ECO:0000256" key="2">
    <source>
        <dbReference type="ARBA" id="ARBA00022475"/>
    </source>
</evidence>
<dbReference type="PANTHER" id="PTHR43370">
    <property type="entry name" value="SUGAR ABC TRANSPORTER INTEGRAL MEMBRANE PROTEIN-RELATED"/>
    <property type="match status" value="1"/>
</dbReference>
<dbReference type="InterPro" id="IPR001851">
    <property type="entry name" value="ABC_transp_permease"/>
</dbReference>
<dbReference type="RefSeq" id="WP_014270414.1">
    <property type="nucleotide sequence ID" value="NC_016633.1"/>
</dbReference>
<evidence type="ECO:0000256" key="4">
    <source>
        <dbReference type="ARBA" id="ARBA00022989"/>
    </source>
</evidence>
<dbReference type="AlphaFoldDB" id="G8QXK8"/>
<gene>
    <name evidence="7" type="ordered locus">SpiGrapes_1775</name>
</gene>
<organism evidence="7 8">
    <name type="scientific">Sphaerochaeta pleomorpha (strain ATCC BAA-1885 / DSM 22778 / Grapes)</name>
    <dbReference type="NCBI Taxonomy" id="158190"/>
    <lineage>
        <taxon>Bacteria</taxon>
        <taxon>Pseudomonadati</taxon>
        <taxon>Spirochaetota</taxon>
        <taxon>Spirochaetia</taxon>
        <taxon>Spirochaetales</taxon>
        <taxon>Sphaerochaetaceae</taxon>
        <taxon>Sphaerochaeta</taxon>
    </lineage>
</organism>
<dbReference type="PANTHER" id="PTHR43370:SF2">
    <property type="entry name" value="ABC TRANSPORTER PERMEASE PROTEIN"/>
    <property type="match status" value="1"/>
</dbReference>
<evidence type="ECO:0000256" key="1">
    <source>
        <dbReference type="ARBA" id="ARBA00004651"/>
    </source>
</evidence>
<feature type="transmembrane region" description="Helical" evidence="6">
    <location>
        <begin position="192"/>
        <end position="217"/>
    </location>
</feature>
<keyword evidence="8" id="KW-1185">Reference proteome</keyword>
<feature type="transmembrane region" description="Helical" evidence="6">
    <location>
        <begin position="63"/>
        <end position="84"/>
    </location>
</feature>
<feature type="transmembrane region" description="Helical" evidence="6">
    <location>
        <begin position="150"/>
        <end position="171"/>
    </location>
</feature>
<dbReference type="Pfam" id="PF02653">
    <property type="entry name" value="BPD_transp_2"/>
    <property type="match status" value="1"/>
</dbReference>
<feature type="transmembrane region" description="Helical" evidence="6">
    <location>
        <begin position="38"/>
        <end position="57"/>
    </location>
</feature>
<feature type="transmembrane region" description="Helical" evidence="6">
    <location>
        <begin position="6"/>
        <end position="26"/>
    </location>
</feature>
<dbReference type="CDD" id="cd06580">
    <property type="entry name" value="TM_PBP1_transp_TpRbsC_like"/>
    <property type="match status" value="1"/>
</dbReference>
<evidence type="ECO:0000313" key="8">
    <source>
        <dbReference type="Proteomes" id="UP000005632"/>
    </source>
</evidence>
<evidence type="ECO:0000256" key="6">
    <source>
        <dbReference type="SAM" id="Phobius"/>
    </source>
</evidence>
<keyword evidence="3 6" id="KW-0812">Transmembrane</keyword>